<evidence type="ECO:0000256" key="1">
    <source>
        <dbReference type="ARBA" id="ARBA00010879"/>
    </source>
</evidence>
<dbReference type="SUPFAM" id="SSF56672">
    <property type="entry name" value="DNA/RNA polymerases"/>
    <property type="match status" value="1"/>
</dbReference>
<dbReference type="InterPro" id="IPR043502">
    <property type="entry name" value="DNA/RNA_pol_sf"/>
</dbReference>
<organism evidence="5 6">
    <name type="scientific">Grus japonensis</name>
    <name type="common">Japanese crane</name>
    <name type="synonym">Red-crowned crane</name>
    <dbReference type="NCBI Taxonomy" id="30415"/>
    <lineage>
        <taxon>Eukaryota</taxon>
        <taxon>Metazoa</taxon>
        <taxon>Chordata</taxon>
        <taxon>Craniata</taxon>
        <taxon>Vertebrata</taxon>
        <taxon>Euteleostomi</taxon>
        <taxon>Archelosauria</taxon>
        <taxon>Archosauria</taxon>
        <taxon>Dinosauria</taxon>
        <taxon>Saurischia</taxon>
        <taxon>Theropoda</taxon>
        <taxon>Coelurosauria</taxon>
        <taxon>Aves</taxon>
        <taxon>Neognathae</taxon>
        <taxon>Neoaves</taxon>
        <taxon>Gruiformes</taxon>
        <taxon>Gruidae</taxon>
        <taxon>Grus</taxon>
    </lineage>
</organism>
<dbReference type="EMBL" id="BAAFJT010000098">
    <property type="protein sequence ID" value="GAB0206581.1"/>
    <property type="molecule type" value="Genomic_DNA"/>
</dbReference>
<comment type="caution">
    <text evidence="5">The sequence shown here is derived from an EMBL/GenBank/DDBJ whole genome shotgun (WGS) entry which is preliminary data.</text>
</comment>
<accession>A0ABC9YAJ1</accession>
<sequence length="806" mass="90957">MKFTLPMSAAVPDMLELQYDLESKAAKWYATNDTANAFFSIPLAAECRPLFAFTWRGIQYTWNRLPQGWKHSPTICHGLIQTALERDEAPEHLQYIDDIIVWGNSAEEVSEKGKNIVQILLKAGFAIKRNAHIPKSQATEEHQNNHQVDQAAKIEVAQVDLDWQHKGELFIAHWAHDTSGHQGRDATQRWAHDRGMDLTMDVISEVIHQCETCTAIKQAKQGSVLGPTLFNIFVGNMDSKIECTLSKFADDTKLCGVVDTLEGRDAIQRDLDRLERWVRANRMKFNKAKCKVLHGSVLGLALFNIFVGNMDSGIKYTLSKFADDTKLCGVVDTLEGRDAIQRDLNRLERFLGRLSPPIAWDFTPEQASNPSKLRCHLIEGCLAYPNENQQLLALYWGLACAYRATVQYSQRTVVEEGTQTAAEDTVAEIGTQTITTTVIAPVVKKNQWTRRSTGPYHRLVREEEEEEERFDQEAGPSAKKWEEGVREIRQEAETTRSLTSSELRDMREDYSRQPGERIAAWLLRCWDNGADSQQLEGREAQQLGSLARNRGIERGIGKEAAICSLWRWLLSSVRARYPFKEDLVNSPGKWTTADEGIQYLRELAVLEVIYSDLDDEEVSKDPEGVLCTRAMWRKVIQSAPASYSNSLAAMYCPDMDTPTVEKVSSWLQNFEENLCTSSSLWASALAIRGTPRNQSSPAPVRGKGSPRRMPRGALWFFLRDQGEDMRKWDGEPTFKLEARVRELRGKTAVKKGTPKKAISVVAMETQEGKQRSPRCKTKITSLDPGEGTSGLALRGSDSEYSDQEQE</sequence>
<dbReference type="InterPro" id="IPR043128">
    <property type="entry name" value="Rev_trsase/Diguanyl_cyclase"/>
</dbReference>
<name>A0ABC9YAJ1_GRUJA</name>
<proteinExistence type="inferred from homology"/>
<gene>
    <name evidence="5" type="ORF">GRJ2_003123700</name>
</gene>
<evidence type="ECO:0000256" key="2">
    <source>
        <dbReference type="ARBA" id="ARBA00012180"/>
    </source>
</evidence>
<evidence type="ECO:0000256" key="3">
    <source>
        <dbReference type="SAM" id="MobiDB-lite"/>
    </source>
</evidence>
<dbReference type="GO" id="GO:0004523">
    <property type="term" value="F:RNA-DNA hybrid ribonuclease activity"/>
    <property type="evidence" value="ECO:0007669"/>
    <property type="project" value="UniProtKB-EC"/>
</dbReference>
<dbReference type="EC" id="3.1.26.4" evidence="2"/>
<keyword evidence="6" id="KW-1185">Reference proteome</keyword>
<evidence type="ECO:0000313" key="6">
    <source>
        <dbReference type="Proteomes" id="UP001623348"/>
    </source>
</evidence>
<protein>
    <recommendedName>
        <fullName evidence="2">ribonuclease H</fullName>
        <ecNumber evidence="2">3.1.26.4</ecNumber>
    </recommendedName>
</protein>
<dbReference type="Proteomes" id="UP001623348">
    <property type="component" value="Unassembled WGS sequence"/>
</dbReference>
<dbReference type="PROSITE" id="PS50878">
    <property type="entry name" value="RT_POL"/>
    <property type="match status" value="1"/>
</dbReference>
<comment type="similarity">
    <text evidence="1">Belongs to the beta type-B retroviral polymerase family. HERV class-II K(HML-2) pol subfamily.</text>
</comment>
<dbReference type="Pfam" id="PF00078">
    <property type="entry name" value="RVT_1"/>
    <property type="match status" value="2"/>
</dbReference>
<reference evidence="5 6" key="1">
    <citation type="submission" date="2024-06" db="EMBL/GenBank/DDBJ databases">
        <title>The draft genome of Grus japonensis, version 3.</title>
        <authorList>
            <person name="Nabeshima K."/>
            <person name="Suzuki S."/>
            <person name="Onuma M."/>
        </authorList>
    </citation>
    <scope>NUCLEOTIDE SEQUENCE [LARGE SCALE GENOMIC DNA]</scope>
    <source>
        <strain evidence="5 6">451A</strain>
    </source>
</reference>
<evidence type="ECO:0000259" key="4">
    <source>
        <dbReference type="PROSITE" id="PS50878"/>
    </source>
</evidence>
<feature type="region of interest" description="Disordered" evidence="3">
    <location>
        <begin position="764"/>
        <end position="806"/>
    </location>
</feature>
<dbReference type="Gene3D" id="3.30.70.270">
    <property type="match status" value="1"/>
</dbReference>
<dbReference type="InterPro" id="IPR051320">
    <property type="entry name" value="Viral_Replic_Matur_Polypro"/>
</dbReference>
<dbReference type="PANTHER" id="PTHR33064:SF29">
    <property type="entry name" value="PEPTIDASE A2 DOMAIN-CONTAINING PROTEIN-RELATED"/>
    <property type="match status" value="1"/>
</dbReference>
<evidence type="ECO:0000313" key="5">
    <source>
        <dbReference type="EMBL" id="GAB0206581.1"/>
    </source>
</evidence>
<dbReference type="PANTHER" id="PTHR33064">
    <property type="entry name" value="POL PROTEIN"/>
    <property type="match status" value="1"/>
</dbReference>
<dbReference type="Gene3D" id="3.10.10.10">
    <property type="entry name" value="HIV Type 1 Reverse Transcriptase, subunit A, domain 1"/>
    <property type="match status" value="1"/>
</dbReference>
<feature type="domain" description="Reverse transcriptase" evidence="4">
    <location>
        <begin position="1"/>
        <end position="168"/>
    </location>
</feature>
<dbReference type="InterPro" id="IPR000477">
    <property type="entry name" value="RT_dom"/>
</dbReference>
<dbReference type="AlphaFoldDB" id="A0ABC9YAJ1"/>